<dbReference type="Gene3D" id="2.60.120.10">
    <property type="entry name" value="Jelly Rolls"/>
    <property type="match status" value="1"/>
</dbReference>
<protein>
    <submittedName>
        <fullName evidence="3">Transcriptional regulator with XRE-family HTH domain</fullName>
    </submittedName>
</protein>
<organism evidence="3 4">
    <name type="scientific">Leucobacter exalbidus</name>
    <dbReference type="NCBI Taxonomy" id="662960"/>
    <lineage>
        <taxon>Bacteria</taxon>
        <taxon>Bacillati</taxon>
        <taxon>Actinomycetota</taxon>
        <taxon>Actinomycetes</taxon>
        <taxon>Micrococcales</taxon>
        <taxon>Microbacteriaceae</taxon>
        <taxon>Leucobacter</taxon>
    </lineage>
</organism>
<dbReference type="RefSeq" id="WP_209705345.1">
    <property type="nucleotide sequence ID" value="NZ_JAFIDA010000001.1"/>
</dbReference>
<gene>
    <name evidence="3" type="ORF">JOF28_001679</name>
</gene>
<dbReference type="InterPro" id="IPR013096">
    <property type="entry name" value="Cupin_2"/>
</dbReference>
<dbReference type="PANTHER" id="PTHR46797:SF1">
    <property type="entry name" value="METHYLPHOSPHONATE SYNTHASE"/>
    <property type="match status" value="1"/>
</dbReference>
<dbReference type="Pfam" id="PF01381">
    <property type="entry name" value="HTH_3"/>
    <property type="match status" value="1"/>
</dbReference>
<sequence length="187" mass="20611">MQAEHNENELGARVRQLRKLRHMNQQQLAERAGVTPGFLSQLERGKTGATVATARRLASALGIRFTQLFDTDHSDTVLLRARDLPELGLTEGYSKRLLSPPAHPNVEIYSITLQPGQSSGEANYVYGDADEFLMCTHGRLSVTIGSDEHQISEGDVLQFRSSSPHRMNNRTDESASAMIVVTPPLSV</sequence>
<name>A0A940T3R8_9MICO</name>
<reference evidence="3" key="1">
    <citation type="submission" date="2021-02" db="EMBL/GenBank/DDBJ databases">
        <title>Sequencing the genomes of 1000 actinobacteria strains.</title>
        <authorList>
            <person name="Klenk H.-P."/>
        </authorList>
    </citation>
    <scope>NUCLEOTIDE SEQUENCE</scope>
    <source>
        <strain evidence="3">DSM 22850</strain>
    </source>
</reference>
<dbReference type="GO" id="GO:0003677">
    <property type="term" value="F:DNA binding"/>
    <property type="evidence" value="ECO:0007669"/>
    <property type="project" value="UniProtKB-KW"/>
</dbReference>
<dbReference type="SUPFAM" id="SSF47413">
    <property type="entry name" value="lambda repressor-like DNA-binding domains"/>
    <property type="match status" value="1"/>
</dbReference>
<dbReference type="Pfam" id="PF07883">
    <property type="entry name" value="Cupin_2"/>
    <property type="match status" value="1"/>
</dbReference>
<evidence type="ECO:0000313" key="3">
    <source>
        <dbReference type="EMBL" id="MBP1326447.1"/>
    </source>
</evidence>
<dbReference type="SMART" id="SM00530">
    <property type="entry name" value="HTH_XRE"/>
    <property type="match status" value="1"/>
</dbReference>
<comment type="caution">
    <text evidence="3">The sequence shown here is derived from an EMBL/GenBank/DDBJ whole genome shotgun (WGS) entry which is preliminary data.</text>
</comment>
<keyword evidence="1" id="KW-0238">DNA-binding</keyword>
<dbReference type="CDD" id="cd02209">
    <property type="entry name" value="cupin_XRE_C"/>
    <property type="match status" value="1"/>
</dbReference>
<dbReference type="GO" id="GO:0003700">
    <property type="term" value="F:DNA-binding transcription factor activity"/>
    <property type="evidence" value="ECO:0007669"/>
    <property type="project" value="TreeGrafter"/>
</dbReference>
<dbReference type="Gene3D" id="1.10.260.40">
    <property type="entry name" value="lambda repressor-like DNA-binding domains"/>
    <property type="match status" value="1"/>
</dbReference>
<dbReference type="CDD" id="cd00093">
    <property type="entry name" value="HTH_XRE"/>
    <property type="match status" value="1"/>
</dbReference>
<proteinExistence type="predicted"/>
<evidence type="ECO:0000256" key="1">
    <source>
        <dbReference type="ARBA" id="ARBA00023125"/>
    </source>
</evidence>
<dbReference type="PANTHER" id="PTHR46797">
    <property type="entry name" value="HTH-TYPE TRANSCRIPTIONAL REGULATOR"/>
    <property type="match status" value="1"/>
</dbReference>
<dbReference type="PROSITE" id="PS50943">
    <property type="entry name" value="HTH_CROC1"/>
    <property type="match status" value="1"/>
</dbReference>
<dbReference type="AlphaFoldDB" id="A0A940T3R8"/>
<dbReference type="Proteomes" id="UP000675163">
    <property type="component" value="Unassembled WGS sequence"/>
</dbReference>
<dbReference type="InterPro" id="IPR001387">
    <property type="entry name" value="Cro/C1-type_HTH"/>
</dbReference>
<evidence type="ECO:0000313" key="4">
    <source>
        <dbReference type="Proteomes" id="UP000675163"/>
    </source>
</evidence>
<dbReference type="InterPro" id="IPR010982">
    <property type="entry name" value="Lambda_DNA-bd_dom_sf"/>
</dbReference>
<dbReference type="InterPro" id="IPR011051">
    <property type="entry name" value="RmlC_Cupin_sf"/>
</dbReference>
<feature type="domain" description="HTH cro/C1-type" evidence="2">
    <location>
        <begin position="14"/>
        <end position="68"/>
    </location>
</feature>
<dbReference type="InterPro" id="IPR050807">
    <property type="entry name" value="TransReg_Diox_bact_type"/>
</dbReference>
<keyword evidence="4" id="KW-1185">Reference proteome</keyword>
<dbReference type="EMBL" id="JAFIDA010000001">
    <property type="protein sequence ID" value="MBP1326447.1"/>
    <property type="molecule type" value="Genomic_DNA"/>
</dbReference>
<evidence type="ECO:0000259" key="2">
    <source>
        <dbReference type="PROSITE" id="PS50943"/>
    </source>
</evidence>
<dbReference type="InterPro" id="IPR014710">
    <property type="entry name" value="RmlC-like_jellyroll"/>
</dbReference>
<dbReference type="SUPFAM" id="SSF51182">
    <property type="entry name" value="RmlC-like cupins"/>
    <property type="match status" value="1"/>
</dbReference>
<accession>A0A940T3R8</accession>
<dbReference type="GO" id="GO:0005829">
    <property type="term" value="C:cytosol"/>
    <property type="evidence" value="ECO:0007669"/>
    <property type="project" value="TreeGrafter"/>
</dbReference>